<protein>
    <recommendedName>
        <fullName evidence="9">Vesicle transport protein GOT1B-like</fullName>
    </recommendedName>
</protein>
<dbReference type="Proteomes" id="UP000327157">
    <property type="component" value="Chromosome 4"/>
</dbReference>
<reference evidence="8" key="2">
    <citation type="submission" date="2019-10" db="EMBL/GenBank/DDBJ databases">
        <title>A de novo genome assembly of a pear dwarfing rootstock.</title>
        <authorList>
            <person name="Wang F."/>
            <person name="Wang J."/>
            <person name="Li S."/>
            <person name="Zhang Y."/>
            <person name="Fang M."/>
            <person name="Ma L."/>
            <person name="Zhao Y."/>
            <person name="Jiang S."/>
        </authorList>
    </citation>
    <scope>NUCLEOTIDE SEQUENCE [LARGE SCALE GENOMIC DNA]</scope>
</reference>
<feature type="transmembrane region" description="Helical" evidence="6">
    <location>
        <begin position="622"/>
        <end position="642"/>
    </location>
</feature>
<reference evidence="7 8" key="1">
    <citation type="submission" date="2019-09" db="EMBL/GenBank/DDBJ databases">
        <authorList>
            <person name="Ou C."/>
        </authorList>
    </citation>
    <scope>NUCLEOTIDE SEQUENCE [LARGE SCALE GENOMIC DNA]</scope>
    <source>
        <strain evidence="7">S2</strain>
        <tissue evidence="7">Leaf</tissue>
    </source>
</reference>
<feature type="transmembrane region" description="Helical" evidence="6">
    <location>
        <begin position="648"/>
        <end position="667"/>
    </location>
</feature>
<evidence type="ECO:0000313" key="7">
    <source>
        <dbReference type="EMBL" id="KAB2622961.1"/>
    </source>
</evidence>
<name>A0A5N5H9W5_9ROSA</name>
<organism evidence="7 8">
    <name type="scientific">Pyrus ussuriensis x Pyrus communis</name>
    <dbReference type="NCBI Taxonomy" id="2448454"/>
    <lineage>
        <taxon>Eukaryota</taxon>
        <taxon>Viridiplantae</taxon>
        <taxon>Streptophyta</taxon>
        <taxon>Embryophyta</taxon>
        <taxon>Tracheophyta</taxon>
        <taxon>Spermatophyta</taxon>
        <taxon>Magnoliopsida</taxon>
        <taxon>eudicotyledons</taxon>
        <taxon>Gunneridae</taxon>
        <taxon>Pentapetalae</taxon>
        <taxon>rosids</taxon>
        <taxon>fabids</taxon>
        <taxon>Rosales</taxon>
        <taxon>Rosaceae</taxon>
        <taxon>Amygdaloideae</taxon>
        <taxon>Maleae</taxon>
        <taxon>Pyrus</taxon>
    </lineage>
</organism>
<keyword evidence="2 6" id="KW-0812">Transmembrane</keyword>
<dbReference type="GO" id="GO:0012505">
    <property type="term" value="C:endomembrane system"/>
    <property type="evidence" value="ECO:0007669"/>
    <property type="project" value="UniProtKB-ARBA"/>
</dbReference>
<feature type="compositionally biased region" description="Low complexity" evidence="5">
    <location>
        <begin position="52"/>
        <end position="65"/>
    </location>
</feature>
<keyword evidence="4 6" id="KW-0472">Membrane</keyword>
<keyword evidence="3 6" id="KW-1133">Transmembrane helix</keyword>
<feature type="compositionally biased region" description="Basic residues" evidence="5">
    <location>
        <begin position="41"/>
        <end position="51"/>
    </location>
</feature>
<sequence length="750" mass="85127">MNFSTHAHALTTHSPLHRFTTAAFAAPCQSSFSCSMPRPPNRNRRTRRNRNTTRPTTTTTTTSTTIKPYFYPPSPSNPDTLQATFDLDYIYHTSHSTLNQFISDSSDALQDLRTLVSVDAGNRVIVSCRPSTLRFVGNLVIITFSVVLGFRVLVALVRLGFRSRSGYGKEATVVRRDRSLGGKEVVVGIVEKERVDARKRKSFGILDNPLSMPKSRMVDGLGRMLKNQVRWAKKLPSWWPSSAPQQSPVVDKEYYQGEADRLVRVITDNRMSGKDIGEDDIIHVHTLLICIHHEIFIDFYVDVAVALIQFRALFVRTSGVRVSFDTTNTRDSFYRVSVEYVLNVCSRAPSHSTYVRIDGEDVCHFIAGLAGNIGLDNIRAARIMSAAVAARTRSRFLQAWALVMQSKHAEALVELSKICLLLRIFPPEESSPEMEMVARGLEKHLKLDQREFLMSMLTGVCSEESQRRAAEALGLVTPTDNFWGWTGKSWMPCRLPVRGDRLNFLAESERCDLREVLNDPRIKDHEENQRPRMQNKTQKKRMFTNAEKHSHFVACHNHYLDRIEWKGSILTFASRLSSRESIGALTDRNFSSAGPRKILVVKPCFEFTAKMVSFEMNDRKKIGLGLTGFGIFFTCLGMAFFFDKGLLAMGNILFLSGVTLTIGFKPTMQFFMKRQNYKGTISFGVGFFFVIIGWPIIGMILEAYGFIVLFSGFWPTLAVFIQKIPVLGWLFQQPYVRSVFDRYRGRRVPV</sequence>
<keyword evidence="8" id="KW-1185">Reference proteome</keyword>
<dbReference type="OrthoDB" id="1898167at2759"/>
<dbReference type="GO" id="GO:0005737">
    <property type="term" value="C:cytoplasm"/>
    <property type="evidence" value="ECO:0007669"/>
    <property type="project" value="UniProtKB-ARBA"/>
</dbReference>
<evidence type="ECO:0000256" key="4">
    <source>
        <dbReference type="ARBA" id="ARBA00023136"/>
    </source>
</evidence>
<feature type="region of interest" description="Disordered" evidence="5">
    <location>
        <begin position="33"/>
        <end position="67"/>
    </location>
</feature>
<evidence type="ECO:0000256" key="6">
    <source>
        <dbReference type="SAM" id="Phobius"/>
    </source>
</evidence>
<dbReference type="PANTHER" id="PTHR35830:SF1">
    <property type="entry name" value="OS05G0299200 PROTEIN"/>
    <property type="match status" value="1"/>
</dbReference>
<evidence type="ECO:0000256" key="2">
    <source>
        <dbReference type="ARBA" id="ARBA00022692"/>
    </source>
</evidence>
<dbReference type="Pfam" id="PF04178">
    <property type="entry name" value="Got1"/>
    <property type="match status" value="1"/>
</dbReference>
<evidence type="ECO:0000256" key="5">
    <source>
        <dbReference type="SAM" id="MobiDB-lite"/>
    </source>
</evidence>
<dbReference type="InterPro" id="IPR007305">
    <property type="entry name" value="Vesicle_transpt_Got1/SFT2"/>
</dbReference>
<evidence type="ECO:0000313" key="8">
    <source>
        <dbReference type="Proteomes" id="UP000327157"/>
    </source>
</evidence>
<proteinExistence type="predicted"/>
<feature type="transmembrane region" description="Helical" evidence="6">
    <location>
        <begin position="679"/>
        <end position="697"/>
    </location>
</feature>
<evidence type="ECO:0000256" key="1">
    <source>
        <dbReference type="ARBA" id="ARBA00004141"/>
    </source>
</evidence>
<dbReference type="AlphaFoldDB" id="A0A5N5H9W5"/>
<comment type="subcellular location">
    <subcellularLocation>
        <location evidence="1">Membrane</location>
        <topology evidence="1">Multi-pass membrane protein</topology>
    </subcellularLocation>
</comment>
<reference evidence="7 8" key="3">
    <citation type="submission" date="2019-11" db="EMBL/GenBank/DDBJ databases">
        <title>A de novo genome assembly of a pear dwarfing rootstock.</title>
        <authorList>
            <person name="Wang F."/>
            <person name="Wang J."/>
            <person name="Li S."/>
            <person name="Zhang Y."/>
            <person name="Fang M."/>
            <person name="Ma L."/>
            <person name="Zhao Y."/>
            <person name="Jiang S."/>
        </authorList>
    </citation>
    <scope>NUCLEOTIDE SEQUENCE [LARGE SCALE GENOMIC DNA]</scope>
    <source>
        <strain evidence="7">S2</strain>
        <tissue evidence="7">Leaf</tissue>
    </source>
</reference>
<evidence type="ECO:0008006" key="9">
    <source>
        <dbReference type="Google" id="ProtNLM"/>
    </source>
</evidence>
<dbReference type="GO" id="GO:0016192">
    <property type="term" value="P:vesicle-mediated transport"/>
    <property type="evidence" value="ECO:0007669"/>
    <property type="project" value="InterPro"/>
</dbReference>
<evidence type="ECO:0000256" key="3">
    <source>
        <dbReference type="ARBA" id="ARBA00022989"/>
    </source>
</evidence>
<feature type="transmembrane region" description="Helical" evidence="6">
    <location>
        <begin position="135"/>
        <end position="157"/>
    </location>
</feature>
<comment type="caution">
    <text evidence="7">The sequence shown here is derived from an EMBL/GenBank/DDBJ whole genome shotgun (WGS) entry which is preliminary data.</text>
</comment>
<gene>
    <name evidence="7" type="ORF">D8674_025143</name>
</gene>
<dbReference type="GO" id="GO:0016020">
    <property type="term" value="C:membrane"/>
    <property type="evidence" value="ECO:0007669"/>
    <property type="project" value="UniProtKB-SubCell"/>
</dbReference>
<dbReference type="PANTHER" id="PTHR35830">
    <property type="entry name" value="OS05G0299200 PROTEIN"/>
    <property type="match status" value="1"/>
</dbReference>
<accession>A0A5N5H9W5</accession>
<dbReference type="EMBL" id="SMOL01000231">
    <property type="protein sequence ID" value="KAB2622961.1"/>
    <property type="molecule type" value="Genomic_DNA"/>
</dbReference>